<keyword evidence="1 6" id="KW-0489">Methyltransferase</keyword>
<evidence type="ECO:0000313" key="9">
    <source>
        <dbReference type="EMBL" id="SDZ69272.1"/>
    </source>
</evidence>
<evidence type="ECO:0000256" key="5">
    <source>
        <dbReference type="ARBA" id="ARBA00047422"/>
    </source>
</evidence>
<dbReference type="InterPro" id="IPR001525">
    <property type="entry name" value="C5_MeTfrase"/>
</dbReference>
<dbReference type="InterPro" id="IPR018117">
    <property type="entry name" value="C5_DNA_meth_AS"/>
</dbReference>
<evidence type="ECO:0000256" key="8">
    <source>
        <dbReference type="RuleBase" id="RU000417"/>
    </source>
</evidence>
<dbReference type="PANTHER" id="PTHR10629">
    <property type="entry name" value="CYTOSINE-SPECIFIC METHYLTRANSFERASE"/>
    <property type="match status" value="1"/>
</dbReference>
<evidence type="ECO:0000256" key="7">
    <source>
        <dbReference type="RuleBase" id="RU000416"/>
    </source>
</evidence>
<dbReference type="GO" id="GO:0003677">
    <property type="term" value="F:DNA binding"/>
    <property type="evidence" value="ECO:0007669"/>
    <property type="project" value="TreeGrafter"/>
</dbReference>
<feature type="active site" evidence="6">
    <location>
        <position position="92"/>
    </location>
</feature>
<dbReference type="PROSITE" id="PS51679">
    <property type="entry name" value="SAM_MT_C5"/>
    <property type="match status" value="1"/>
</dbReference>
<dbReference type="InterPro" id="IPR050390">
    <property type="entry name" value="C5-Methyltransferase"/>
</dbReference>
<accession>A0A1H3V3L7</accession>
<dbReference type="AlphaFoldDB" id="A0A1H3V3L7"/>
<evidence type="ECO:0000256" key="3">
    <source>
        <dbReference type="ARBA" id="ARBA00022691"/>
    </source>
</evidence>
<dbReference type="EC" id="2.1.1.37" evidence="8"/>
<dbReference type="PRINTS" id="PR00105">
    <property type="entry name" value="C5METTRFRASE"/>
</dbReference>
<sequence length="351" mass="39221">MSIDTVKIIEQDQRPLAIDFFSGSGSVSAALKKAGFKVAAALDIDPNAAATYKLNHPEVRFFNDDIRRVNPRDLLHEISGNGLELLAICAPCQPFSSQNRKRNTDDSRIPLLLEALPFVELLRPKYIWVENVPGLGSSKTIVKLQKSLKVLGYSFNQPARIDAANLGVPQRRIRFVFFASLDARGCDSFELVAKLKLETRDVRFAFKGLSPCSNESNVTDPLHTSRRHSELTLRRLSAIPADGGSRSSLPFDLQLACHKKLSENSFPDVYGRMKWTSPAPTLTTGCTDVTRGRFAHPEENRAITLREAARLQTFPDDYKFFGNKSQIALQIGNAVPMDMAYEMFTRIINFD</sequence>
<dbReference type="Proteomes" id="UP000182902">
    <property type="component" value="Unassembled WGS sequence"/>
</dbReference>
<reference evidence="9 10" key="1">
    <citation type="submission" date="2016-10" db="EMBL/GenBank/DDBJ databases">
        <authorList>
            <person name="de Groot N.N."/>
        </authorList>
    </citation>
    <scope>NUCLEOTIDE SEQUENCE [LARGE SCALE GENOMIC DNA]</scope>
    <source>
        <strain evidence="9 10">ICMP 14252</strain>
    </source>
</reference>
<evidence type="ECO:0000256" key="2">
    <source>
        <dbReference type="ARBA" id="ARBA00022679"/>
    </source>
</evidence>
<dbReference type="NCBIfam" id="TIGR00675">
    <property type="entry name" value="dcm"/>
    <property type="match status" value="1"/>
</dbReference>
<dbReference type="GO" id="GO:0044027">
    <property type="term" value="P:negative regulation of gene expression via chromosomal CpG island methylation"/>
    <property type="evidence" value="ECO:0007669"/>
    <property type="project" value="TreeGrafter"/>
</dbReference>
<gene>
    <name evidence="9" type="ORF">SAMN05216247_12532</name>
</gene>
<dbReference type="PANTHER" id="PTHR10629:SF52">
    <property type="entry name" value="DNA (CYTOSINE-5)-METHYLTRANSFERASE 1"/>
    <property type="match status" value="1"/>
</dbReference>
<dbReference type="PROSITE" id="PS00094">
    <property type="entry name" value="C5_MTASE_1"/>
    <property type="match status" value="1"/>
</dbReference>
<protein>
    <recommendedName>
        <fullName evidence="8">Cytosine-specific methyltransferase</fullName>
        <ecNumber evidence="8">2.1.1.37</ecNumber>
    </recommendedName>
</protein>
<comment type="similarity">
    <text evidence="6 7">Belongs to the class I-like SAM-binding methyltransferase superfamily. C5-methyltransferase family.</text>
</comment>
<comment type="catalytic activity">
    <reaction evidence="5 8">
        <text>a 2'-deoxycytidine in DNA + S-adenosyl-L-methionine = a 5-methyl-2'-deoxycytidine in DNA + S-adenosyl-L-homocysteine + H(+)</text>
        <dbReference type="Rhea" id="RHEA:13681"/>
        <dbReference type="Rhea" id="RHEA-COMP:11369"/>
        <dbReference type="Rhea" id="RHEA-COMP:11370"/>
        <dbReference type="ChEBI" id="CHEBI:15378"/>
        <dbReference type="ChEBI" id="CHEBI:57856"/>
        <dbReference type="ChEBI" id="CHEBI:59789"/>
        <dbReference type="ChEBI" id="CHEBI:85452"/>
        <dbReference type="ChEBI" id="CHEBI:85454"/>
        <dbReference type="EC" id="2.1.1.37"/>
    </reaction>
</comment>
<evidence type="ECO:0000256" key="4">
    <source>
        <dbReference type="ARBA" id="ARBA00022747"/>
    </source>
</evidence>
<dbReference type="GO" id="GO:0032259">
    <property type="term" value="P:methylation"/>
    <property type="evidence" value="ECO:0007669"/>
    <property type="project" value="UniProtKB-KW"/>
</dbReference>
<organism evidence="9 10">
    <name type="scientific">Pseudomonas salomonii</name>
    <dbReference type="NCBI Taxonomy" id="191391"/>
    <lineage>
        <taxon>Bacteria</taxon>
        <taxon>Pseudomonadati</taxon>
        <taxon>Pseudomonadota</taxon>
        <taxon>Gammaproteobacteria</taxon>
        <taxon>Pseudomonadales</taxon>
        <taxon>Pseudomonadaceae</taxon>
        <taxon>Pseudomonas</taxon>
    </lineage>
</organism>
<dbReference type="GO" id="GO:0009307">
    <property type="term" value="P:DNA restriction-modification system"/>
    <property type="evidence" value="ECO:0007669"/>
    <property type="project" value="UniProtKB-KW"/>
</dbReference>
<dbReference type="GO" id="GO:0003886">
    <property type="term" value="F:DNA (cytosine-5-)-methyltransferase activity"/>
    <property type="evidence" value="ECO:0007669"/>
    <property type="project" value="UniProtKB-EC"/>
</dbReference>
<evidence type="ECO:0000256" key="1">
    <source>
        <dbReference type="ARBA" id="ARBA00022603"/>
    </source>
</evidence>
<dbReference type="InterPro" id="IPR029063">
    <property type="entry name" value="SAM-dependent_MTases_sf"/>
</dbReference>
<keyword evidence="3 6" id="KW-0949">S-adenosyl-L-methionine</keyword>
<keyword evidence="4" id="KW-0680">Restriction system</keyword>
<dbReference type="RefSeq" id="WP_074854580.1">
    <property type="nucleotide sequence ID" value="NZ_FNOX01000025.1"/>
</dbReference>
<dbReference type="Gene3D" id="3.40.50.150">
    <property type="entry name" value="Vaccinia Virus protein VP39"/>
    <property type="match status" value="1"/>
</dbReference>
<dbReference type="EMBL" id="FNOX01000025">
    <property type="protein sequence ID" value="SDZ69272.1"/>
    <property type="molecule type" value="Genomic_DNA"/>
</dbReference>
<keyword evidence="2 6" id="KW-0808">Transferase</keyword>
<evidence type="ECO:0000313" key="10">
    <source>
        <dbReference type="Proteomes" id="UP000182902"/>
    </source>
</evidence>
<proteinExistence type="inferred from homology"/>
<dbReference type="Gene3D" id="3.90.120.10">
    <property type="entry name" value="DNA Methylase, subunit A, domain 2"/>
    <property type="match status" value="1"/>
</dbReference>
<evidence type="ECO:0000256" key="6">
    <source>
        <dbReference type="PROSITE-ProRule" id="PRU01016"/>
    </source>
</evidence>
<dbReference type="Pfam" id="PF00145">
    <property type="entry name" value="DNA_methylase"/>
    <property type="match status" value="1"/>
</dbReference>
<dbReference type="SUPFAM" id="SSF53335">
    <property type="entry name" value="S-adenosyl-L-methionine-dependent methyltransferases"/>
    <property type="match status" value="1"/>
</dbReference>
<name>A0A1H3V3L7_9PSED</name>